<reference evidence="3" key="1">
    <citation type="submission" date="2021-05" db="EMBL/GenBank/DDBJ databases">
        <title>The genome of the haptophyte Pavlova lutheri (Diacronema luteri, Pavlovales) - a model for lipid biosynthesis in eukaryotic algae.</title>
        <authorList>
            <person name="Hulatt C.J."/>
            <person name="Posewitz M.C."/>
        </authorList>
    </citation>
    <scope>NUCLEOTIDE SEQUENCE</scope>
    <source>
        <strain evidence="3">NIVA-4/92</strain>
    </source>
</reference>
<dbReference type="EMBL" id="JAGTXO010000004">
    <property type="protein sequence ID" value="KAG8468198.1"/>
    <property type="molecule type" value="Genomic_DNA"/>
</dbReference>
<organism evidence="3 4">
    <name type="scientific">Diacronema lutheri</name>
    <name type="common">Unicellular marine alga</name>
    <name type="synonym">Monochrysis lutheri</name>
    <dbReference type="NCBI Taxonomy" id="2081491"/>
    <lineage>
        <taxon>Eukaryota</taxon>
        <taxon>Haptista</taxon>
        <taxon>Haptophyta</taxon>
        <taxon>Pavlovophyceae</taxon>
        <taxon>Pavlovales</taxon>
        <taxon>Pavlovaceae</taxon>
        <taxon>Diacronema</taxon>
    </lineage>
</organism>
<feature type="compositionally biased region" description="Low complexity" evidence="1">
    <location>
        <begin position="20"/>
        <end position="30"/>
    </location>
</feature>
<evidence type="ECO:0000259" key="2">
    <source>
        <dbReference type="Pfam" id="PF01936"/>
    </source>
</evidence>
<proteinExistence type="predicted"/>
<evidence type="ECO:0000313" key="3">
    <source>
        <dbReference type="EMBL" id="KAG8468198.1"/>
    </source>
</evidence>
<gene>
    <name evidence="3" type="ORF">KFE25_013281</name>
</gene>
<dbReference type="Proteomes" id="UP000751190">
    <property type="component" value="Unassembled WGS sequence"/>
</dbReference>
<feature type="compositionally biased region" description="Basic residues" evidence="1">
    <location>
        <begin position="261"/>
        <end position="274"/>
    </location>
</feature>
<dbReference type="Pfam" id="PF01936">
    <property type="entry name" value="NYN"/>
    <property type="match status" value="1"/>
</dbReference>
<comment type="caution">
    <text evidence="3">The sequence shown here is derived from an EMBL/GenBank/DDBJ whole genome shotgun (WGS) entry which is preliminary data.</text>
</comment>
<feature type="compositionally biased region" description="Pro residues" evidence="1">
    <location>
        <begin position="280"/>
        <end position="290"/>
    </location>
</feature>
<dbReference type="InterPro" id="IPR021139">
    <property type="entry name" value="NYN"/>
</dbReference>
<name>A0A8J5XII8_DIALT</name>
<dbReference type="AlphaFoldDB" id="A0A8J5XII8"/>
<dbReference type="GO" id="GO:0004540">
    <property type="term" value="F:RNA nuclease activity"/>
    <property type="evidence" value="ECO:0007669"/>
    <property type="project" value="InterPro"/>
</dbReference>
<feature type="region of interest" description="Disordered" evidence="1">
    <location>
        <begin position="1"/>
        <end position="30"/>
    </location>
</feature>
<sequence>MIFMTSTESRSRADGRRVQHGGAAAAPPARGAHEREASICWDFENLKPSHGAIGGVAAALCAAAARAAPGCALTSFAAFVDSEHQSDAQLVALTERGVDCSDAQLVALTERGVDCVHPVANARKRSEASVKALSLALLLWLWERGERAAAVLLVSADHEFVPLLAKPADAQRVRVVLVAPRGGPRAFRPALASAVHIDDRHAIVARAPGAGGARAGGAVSSTGAPAAAADSGGDAAAAHDAPAASAHGAGAGHARAEPPRRSRGARRGAQRFRARGIPAVAPPPPPPPPELSRCRPPAATPRRRSWCERARSWRRRVRVARPDGGGAAADMPSGPSA</sequence>
<feature type="domain" description="NYN" evidence="2">
    <location>
        <begin position="38"/>
        <end position="189"/>
    </location>
</feature>
<protein>
    <recommendedName>
        <fullName evidence="2">NYN domain-containing protein</fullName>
    </recommendedName>
</protein>
<keyword evidence="4" id="KW-1185">Reference proteome</keyword>
<feature type="compositionally biased region" description="Low complexity" evidence="1">
    <location>
        <begin position="216"/>
        <end position="248"/>
    </location>
</feature>
<accession>A0A8J5XII8</accession>
<evidence type="ECO:0000313" key="4">
    <source>
        <dbReference type="Proteomes" id="UP000751190"/>
    </source>
</evidence>
<evidence type="ECO:0000256" key="1">
    <source>
        <dbReference type="SAM" id="MobiDB-lite"/>
    </source>
</evidence>
<feature type="region of interest" description="Disordered" evidence="1">
    <location>
        <begin position="210"/>
        <end position="337"/>
    </location>
</feature>
<dbReference type="OrthoDB" id="549353at2759"/>
<feature type="compositionally biased region" description="Low complexity" evidence="1">
    <location>
        <begin position="328"/>
        <end position="337"/>
    </location>
</feature>